<accession>A0A1D7TK57</accession>
<evidence type="ECO:0000313" key="1">
    <source>
        <dbReference type="EMBL" id="AOO65377.1"/>
    </source>
</evidence>
<dbReference type="AlphaFoldDB" id="A0A1D7TK57"/>
<dbReference type="Proteomes" id="UP000094609">
    <property type="component" value="Chromosome"/>
</dbReference>
<dbReference type="RefSeq" id="WP_025344775.1">
    <property type="nucleotide sequence ID" value="NZ_CP017111.1"/>
</dbReference>
<proteinExistence type="predicted"/>
<name>A0A1D7TK57_9BACT</name>
<keyword evidence="2" id="KW-1185">Reference proteome</keyword>
<dbReference type="EMBL" id="CP017111">
    <property type="protein sequence ID" value="AOO65377.1"/>
    <property type="molecule type" value="Genomic_DNA"/>
</dbReference>
<reference evidence="2" key="1">
    <citation type="submission" date="2016-08" db="EMBL/GenBank/DDBJ databases">
        <title>Complete genome sequence of the organohalide-respiring Epsilonproteobacterium Sulfurospirillum halorespirans.</title>
        <authorList>
            <person name="Goris T."/>
            <person name="Zimmermann J."/>
            <person name="Schenz B."/>
            <person name="Lemos M."/>
            <person name="Hackermueller J."/>
            <person name="Diekert G."/>
        </authorList>
    </citation>
    <scope>NUCLEOTIDE SEQUENCE [LARGE SCALE GENOMIC DNA]</scope>
    <source>
        <strain>DSM 13726</strain>
        <strain evidence="2">PCE-M2</strain>
    </source>
</reference>
<protein>
    <submittedName>
        <fullName evidence="1">Uncharacterized protein</fullName>
    </submittedName>
</protein>
<dbReference type="PATRIC" id="fig|1193502.14.peg.1628"/>
<sequence length="81" mass="8708">MGGKNTILTKFPLAGTKNGIISISHLEEPYGSGSFPVVSIGIALKKNGEEPDWKAHIPYENLDELIAALQDAKVRFGTPSK</sequence>
<organism evidence="1 2">
    <name type="scientific">Sulfurospirillum halorespirans DSM 13726</name>
    <dbReference type="NCBI Taxonomy" id="1193502"/>
    <lineage>
        <taxon>Bacteria</taxon>
        <taxon>Pseudomonadati</taxon>
        <taxon>Campylobacterota</taxon>
        <taxon>Epsilonproteobacteria</taxon>
        <taxon>Campylobacterales</taxon>
        <taxon>Sulfurospirillaceae</taxon>
        <taxon>Sulfurospirillum</taxon>
    </lineage>
</organism>
<evidence type="ECO:0000313" key="2">
    <source>
        <dbReference type="Proteomes" id="UP000094609"/>
    </source>
</evidence>
<gene>
    <name evidence="1" type="ORF">SHALO_1604</name>
</gene>
<dbReference type="STRING" id="1193502.SHALO_1604"/>
<dbReference type="KEGG" id="shal:SHALO_1604"/>